<gene>
    <name evidence="2" type="ORF">HHL10_05445</name>
</gene>
<keyword evidence="3" id="KW-1185">Reference proteome</keyword>
<name>A0A848F843_9BURK</name>
<dbReference type="AlphaFoldDB" id="A0A848F843"/>
<organism evidence="2 3">
    <name type="scientific">Azohydromonas caseinilytica</name>
    <dbReference type="NCBI Taxonomy" id="2728836"/>
    <lineage>
        <taxon>Bacteria</taxon>
        <taxon>Pseudomonadati</taxon>
        <taxon>Pseudomonadota</taxon>
        <taxon>Betaproteobacteria</taxon>
        <taxon>Burkholderiales</taxon>
        <taxon>Sphaerotilaceae</taxon>
        <taxon>Azohydromonas</taxon>
    </lineage>
</organism>
<protein>
    <submittedName>
        <fullName evidence="2">MaoC family dehydratase</fullName>
    </submittedName>
</protein>
<dbReference type="RefSeq" id="WP_169159346.1">
    <property type="nucleotide sequence ID" value="NZ_JABBFW010000003.1"/>
</dbReference>
<reference evidence="2 3" key="1">
    <citation type="submission" date="2020-04" db="EMBL/GenBank/DDBJ databases">
        <title>Azohydromonas sp. isolated from soil.</title>
        <authorList>
            <person name="Dahal R.H."/>
        </authorList>
    </citation>
    <scope>NUCLEOTIDE SEQUENCE [LARGE SCALE GENOMIC DNA]</scope>
    <source>
        <strain evidence="2 3">G-1-1-14</strain>
    </source>
</reference>
<dbReference type="Proteomes" id="UP000574067">
    <property type="component" value="Unassembled WGS sequence"/>
</dbReference>
<dbReference type="SUPFAM" id="SSF54637">
    <property type="entry name" value="Thioesterase/thiol ester dehydrase-isomerase"/>
    <property type="match status" value="1"/>
</dbReference>
<evidence type="ECO:0000259" key="1">
    <source>
        <dbReference type="Pfam" id="PF01575"/>
    </source>
</evidence>
<accession>A0A848F843</accession>
<dbReference type="Gene3D" id="3.10.129.10">
    <property type="entry name" value="Hotdog Thioesterase"/>
    <property type="match status" value="1"/>
</dbReference>
<proteinExistence type="predicted"/>
<feature type="domain" description="MaoC-like" evidence="1">
    <location>
        <begin position="16"/>
        <end position="110"/>
    </location>
</feature>
<sequence>MKFAEFFAGLRISAGPASLSEAEILAFAQAWDPQWFHTDPVAADQGPFKGLIASGWQTCGLAMRLAVEAALQGSESFASPGIAYIKWPNPVRPDEPVRLEATVLEVRRSQSKPDLGVLRWRWELLHEDGRQALELEATSLFDLSQAKGAGV</sequence>
<evidence type="ECO:0000313" key="2">
    <source>
        <dbReference type="EMBL" id="NML14420.1"/>
    </source>
</evidence>
<dbReference type="InterPro" id="IPR002539">
    <property type="entry name" value="MaoC-like_dom"/>
</dbReference>
<evidence type="ECO:0000313" key="3">
    <source>
        <dbReference type="Proteomes" id="UP000574067"/>
    </source>
</evidence>
<dbReference type="CDD" id="cd03454">
    <property type="entry name" value="YdeM"/>
    <property type="match status" value="1"/>
</dbReference>
<dbReference type="InterPro" id="IPR029069">
    <property type="entry name" value="HotDog_dom_sf"/>
</dbReference>
<comment type="caution">
    <text evidence="2">The sequence shown here is derived from an EMBL/GenBank/DDBJ whole genome shotgun (WGS) entry which is preliminary data.</text>
</comment>
<dbReference type="EMBL" id="JABBFW010000003">
    <property type="protein sequence ID" value="NML14420.1"/>
    <property type="molecule type" value="Genomic_DNA"/>
</dbReference>
<dbReference type="Pfam" id="PF01575">
    <property type="entry name" value="MaoC_dehydratas"/>
    <property type="match status" value="1"/>
</dbReference>